<dbReference type="AlphaFoldDB" id="A0AAW0MB54"/>
<keyword evidence="3" id="KW-1185">Reference proteome</keyword>
<evidence type="ECO:0000313" key="2">
    <source>
        <dbReference type="EMBL" id="KAK7859999.1"/>
    </source>
</evidence>
<feature type="compositionally biased region" description="Basic and acidic residues" evidence="1">
    <location>
        <begin position="48"/>
        <end position="77"/>
    </location>
</feature>
<dbReference type="PANTHER" id="PTHR35218">
    <property type="entry name" value="RNASE H DOMAIN-CONTAINING PROTEIN"/>
    <property type="match status" value="1"/>
</dbReference>
<feature type="region of interest" description="Disordered" evidence="1">
    <location>
        <begin position="32"/>
        <end position="112"/>
    </location>
</feature>
<dbReference type="InterPro" id="IPR036691">
    <property type="entry name" value="Endo/exonu/phosph_ase_sf"/>
</dbReference>
<name>A0AAW0MB54_QUESU</name>
<sequence>MDTNLPQRVLGAHRKGSIEDITKPIFPTTSELSLRPCRHSSLARPRHSLPDHHSPPRYPDRDHSPSPEDRARAERCRSPRMFDSTSLPRELPHQPSLSWNRGEHLPHSSPPTARCPAPRTFLFLLNPLAQERTTPTLSDLGLGPIHQTIPSNFSEMKILVWNCRGAGSTSFHRNFLDMTRRLRPAIAIIMETRISGTKAEEVSSSLSFNNVCRSDASSFSGGIWILWNAQDTDLDILSVTDQAIHAVVQTGLLKADHICTLGTGWRLGTGSLANLWVDNWSGRGPLRSMIHGPLSRNEELLKVPPQPQQPSPPPHSSHPSKSSPPLPRQHSLGPSHLSQEALLTTRSQLYHRGLPTCTCRHVQTSVVASQFLSHQLGVDPCVAHPCPSASSLRT</sequence>
<evidence type="ECO:0000313" key="3">
    <source>
        <dbReference type="Proteomes" id="UP000237347"/>
    </source>
</evidence>
<organism evidence="2 3">
    <name type="scientific">Quercus suber</name>
    <name type="common">Cork oak</name>
    <dbReference type="NCBI Taxonomy" id="58331"/>
    <lineage>
        <taxon>Eukaryota</taxon>
        <taxon>Viridiplantae</taxon>
        <taxon>Streptophyta</taxon>
        <taxon>Embryophyta</taxon>
        <taxon>Tracheophyta</taxon>
        <taxon>Spermatophyta</taxon>
        <taxon>Magnoliopsida</taxon>
        <taxon>eudicotyledons</taxon>
        <taxon>Gunneridae</taxon>
        <taxon>Pentapetalae</taxon>
        <taxon>rosids</taxon>
        <taxon>fabids</taxon>
        <taxon>Fagales</taxon>
        <taxon>Fagaceae</taxon>
        <taxon>Quercus</taxon>
    </lineage>
</organism>
<gene>
    <name evidence="2" type="ORF">CFP56_000457</name>
</gene>
<feature type="compositionally biased region" description="Pro residues" evidence="1">
    <location>
        <begin position="304"/>
        <end position="327"/>
    </location>
</feature>
<accession>A0AAW0MB54</accession>
<dbReference type="Proteomes" id="UP000237347">
    <property type="component" value="Unassembled WGS sequence"/>
</dbReference>
<proteinExistence type="predicted"/>
<dbReference type="Gene3D" id="3.60.10.10">
    <property type="entry name" value="Endonuclease/exonuclease/phosphatase"/>
    <property type="match status" value="1"/>
</dbReference>
<feature type="region of interest" description="Disordered" evidence="1">
    <location>
        <begin position="302"/>
        <end position="334"/>
    </location>
</feature>
<comment type="caution">
    <text evidence="2">The sequence shown here is derived from an EMBL/GenBank/DDBJ whole genome shotgun (WGS) entry which is preliminary data.</text>
</comment>
<dbReference type="SUPFAM" id="SSF56219">
    <property type="entry name" value="DNase I-like"/>
    <property type="match status" value="1"/>
</dbReference>
<reference evidence="2 3" key="1">
    <citation type="journal article" date="2018" name="Sci. Data">
        <title>The draft genome sequence of cork oak.</title>
        <authorList>
            <person name="Ramos A.M."/>
            <person name="Usie A."/>
            <person name="Barbosa P."/>
            <person name="Barros P.M."/>
            <person name="Capote T."/>
            <person name="Chaves I."/>
            <person name="Simoes F."/>
            <person name="Abreu I."/>
            <person name="Carrasquinho I."/>
            <person name="Faro C."/>
            <person name="Guimaraes J.B."/>
            <person name="Mendonca D."/>
            <person name="Nobrega F."/>
            <person name="Rodrigues L."/>
            <person name="Saibo N.J.M."/>
            <person name="Varela M.C."/>
            <person name="Egas C."/>
            <person name="Matos J."/>
            <person name="Miguel C.M."/>
            <person name="Oliveira M.M."/>
            <person name="Ricardo C.P."/>
            <person name="Goncalves S."/>
        </authorList>
    </citation>
    <scope>NUCLEOTIDE SEQUENCE [LARGE SCALE GENOMIC DNA]</scope>
    <source>
        <strain evidence="3">cv. HL8</strain>
    </source>
</reference>
<dbReference type="EMBL" id="PKMF04000009">
    <property type="protein sequence ID" value="KAK7859999.1"/>
    <property type="molecule type" value="Genomic_DNA"/>
</dbReference>
<protein>
    <recommendedName>
        <fullName evidence="4">Endonuclease/exonuclease/phosphatase domain-containing protein</fullName>
    </recommendedName>
</protein>
<evidence type="ECO:0008006" key="4">
    <source>
        <dbReference type="Google" id="ProtNLM"/>
    </source>
</evidence>
<dbReference type="PANTHER" id="PTHR35218:SF7">
    <property type="entry name" value="ENDONUCLEASE_EXONUCLEASE_PHOSPHATASE"/>
    <property type="match status" value="1"/>
</dbReference>
<evidence type="ECO:0000256" key="1">
    <source>
        <dbReference type="SAM" id="MobiDB-lite"/>
    </source>
</evidence>